<dbReference type="EMBL" id="JAPXFL010000063">
    <property type="protein sequence ID" value="KAK9496651.1"/>
    <property type="molecule type" value="Genomic_DNA"/>
</dbReference>
<dbReference type="InterPro" id="IPR031933">
    <property type="entry name" value="UPF0767"/>
</dbReference>
<evidence type="ECO:0000313" key="6">
    <source>
        <dbReference type="EMBL" id="KAK9496651.1"/>
    </source>
</evidence>
<dbReference type="PANTHER" id="PTHR28599:SF1">
    <property type="entry name" value="SMALL INTEGRAL MEMBRANE PROTEIN 12"/>
    <property type="match status" value="1"/>
</dbReference>
<evidence type="ECO:0008006" key="8">
    <source>
        <dbReference type="Google" id="ProtNLM"/>
    </source>
</evidence>
<dbReference type="GO" id="GO:0016020">
    <property type="term" value="C:membrane"/>
    <property type="evidence" value="ECO:0007669"/>
    <property type="project" value="UniProtKB-SubCell"/>
</dbReference>
<keyword evidence="5" id="KW-0472">Membrane</keyword>
<dbReference type="Pfam" id="PF15990">
    <property type="entry name" value="UPF0767"/>
    <property type="match status" value="1"/>
</dbReference>
<evidence type="ECO:0000256" key="2">
    <source>
        <dbReference type="ARBA" id="ARBA00007304"/>
    </source>
</evidence>
<sequence>MFPLIFRAVRVYAPYITLPAAALIGIIGYNVENWLSDKYTPYQESIKEKRTERLLENGTSNDGSLKEKKFISDTVFDKNLSPSLQDKN</sequence>
<accession>A0AAW1CF52</accession>
<name>A0AAW1CF52_9HEMI</name>
<protein>
    <recommendedName>
        <fullName evidence="8">Small integral membrane protein 12</fullName>
    </recommendedName>
</protein>
<evidence type="ECO:0000256" key="4">
    <source>
        <dbReference type="ARBA" id="ARBA00022989"/>
    </source>
</evidence>
<proteinExistence type="inferred from homology"/>
<keyword evidence="7" id="KW-1185">Reference proteome</keyword>
<evidence type="ECO:0000313" key="7">
    <source>
        <dbReference type="Proteomes" id="UP001461498"/>
    </source>
</evidence>
<dbReference type="Proteomes" id="UP001461498">
    <property type="component" value="Unassembled WGS sequence"/>
</dbReference>
<reference evidence="6 7" key="1">
    <citation type="submission" date="2022-12" db="EMBL/GenBank/DDBJ databases">
        <title>Chromosome-level genome assembly of true bugs.</title>
        <authorList>
            <person name="Ma L."/>
            <person name="Li H."/>
        </authorList>
    </citation>
    <scope>NUCLEOTIDE SEQUENCE [LARGE SCALE GENOMIC DNA]</scope>
    <source>
        <strain evidence="6">Lab_2022b</strain>
    </source>
</reference>
<dbReference type="AlphaFoldDB" id="A0AAW1CF52"/>
<evidence type="ECO:0000256" key="1">
    <source>
        <dbReference type="ARBA" id="ARBA00004167"/>
    </source>
</evidence>
<organism evidence="6 7">
    <name type="scientific">Rhynocoris fuscipes</name>
    <dbReference type="NCBI Taxonomy" id="488301"/>
    <lineage>
        <taxon>Eukaryota</taxon>
        <taxon>Metazoa</taxon>
        <taxon>Ecdysozoa</taxon>
        <taxon>Arthropoda</taxon>
        <taxon>Hexapoda</taxon>
        <taxon>Insecta</taxon>
        <taxon>Pterygota</taxon>
        <taxon>Neoptera</taxon>
        <taxon>Paraneoptera</taxon>
        <taxon>Hemiptera</taxon>
        <taxon>Heteroptera</taxon>
        <taxon>Panheteroptera</taxon>
        <taxon>Cimicomorpha</taxon>
        <taxon>Reduviidae</taxon>
        <taxon>Harpactorinae</taxon>
        <taxon>Harpactorini</taxon>
        <taxon>Rhynocoris</taxon>
    </lineage>
</organism>
<evidence type="ECO:0000256" key="5">
    <source>
        <dbReference type="ARBA" id="ARBA00023136"/>
    </source>
</evidence>
<dbReference type="PANTHER" id="PTHR28599">
    <property type="entry name" value="SMALL INTEGRAL MEMBRANE PROTEIN 12"/>
    <property type="match status" value="1"/>
</dbReference>
<keyword evidence="4" id="KW-1133">Transmembrane helix</keyword>
<comment type="similarity">
    <text evidence="2">Belongs to the SMIM12 family.</text>
</comment>
<dbReference type="EMBL" id="JAPXFL010000063">
    <property type="protein sequence ID" value="KAK9496650.1"/>
    <property type="molecule type" value="Genomic_DNA"/>
</dbReference>
<evidence type="ECO:0000256" key="3">
    <source>
        <dbReference type="ARBA" id="ARBA00022692"/>
    </source>
</evidence>
<gene>
    <name evidence="6" type="ORF">O3M35_013086</name>
</gene>
<keyword evidence="3" id="KW-0812">Transmembrane</keyword>
<comment type="caution">
    <text evidence="6">The sequence shown here is derived from an EMBL/GenBank/DDBJ whole genome shotgun (WGS) entry which is preliminary data.</text>
</comment>
<comment type="subcellular location">
    <subcellularLocation>
        <location evidence="1">Membrane</location>
        <topology evidence="1">Single-pass membrane protein</topology>
    </subcellularLocation>
</comment>